<name>A0A5N6X5K8_9EURO</name>
<keyword evidence="2" id="KW-1185">Reference proteome</keyword>
<accession>A0A5N6X5K8</accession>
<gene>
    <name evidence="1" type="ORF">BDV39DRAFT_174102</name>
</gene>
<protein>
    <submittedName>
        <fullName evidence="1">Uncharacterized protein</fullName>
    </submittedName>
</protein>
<evidence type="ECO:0000313" key="1">
    <source>
        <dbReference type="EMBL" id="KAE8328515.1"/>
    </source>
</evidence>
<evidence type="ECO:0000313" key="2">
    <source>
        <dbReference type="Proteomes" id="UP000325945"/>
    </source>
</evidence>
<dbReference type="AlphaFoldDB" id="A0A5N6X5K8"/>
<proteinExistence type="predicted"/>
<dbReference type="EMBL" id="ML741785">
    <property type="protein sequence ID" value="KAE8328515.1"/>
    <property type="molecule type" value="Genomic_DNA"/>
</dbReference>
<reference evidence="2" key="1">
    <citation type="submission" date="2019-04" db="EMBL/GenBank/DDBJ databases">
        <title>Friends and foes A comparative genomics studyof 23 Aspergillus species from section Flavi.</title>
        <authorList>
            <consortium name="DOE Joint Genome Institute"/>
            <person name="Kjaerbolling I."/>
            <person name="Vesth T."/>
            <person name="Frisvad J.C."/>
            <person name="Nybo J.L."/>
            <person name="Theobald S."/>
            <person name="Kildgaard S."/>
            <person name="Isbrandt T."/>
            <person name="Kuo A."/>
            <person name="Sato A."/>
            <person name="Lyhne E.K."/>
            <person name="Kogle M.E."/>
            <person name="Wiebenga A."/>
            <person name="Kun R.S."/>
            <person name="Lubbers R.J."/>
            <person name="Makela M.R."/>
            <person name="Barry K."/>
            <person name="Chovatia M."/>
            <person name="Clum A."/>
            <person name="Daum C."/>
            <person name="Haridas S."/>
            <person name="He G."/>
            <person name="LaButti K."/>
            <person name="Lipzen A."/>
            <person name="Mondo S."/>
            <person name="Riley R."/>
            <person name="Salamov A."/>
            <person name="Simmons B.A."/>
            <person name="Magnuson J.K."/>
            <person name="Henrissat B."/>
            <person name="Mortensen U.H."/>
            <person name="Larsen T.O."/>
            <person name="Devries R.P."/>
            <person name="Grigoriev I.V."/>
            <person name="Machida M."/>
            <person name="Baker S.E."/>
            <person name="Andersen M.R."/>
        </authorList>
    </citation>
    <scope>NUCLEOTIDE SEQUENCE [LARGE SCALE GENOMIC DNA]</scope>
    <source>
        <strain evidence="2">CBS 130017</strain>
    </source>
</reference>
<sequence>MSNTVESTARRQMRSALQKLTRNIRGSGFTQFSQQELNKNYNILVDPLILDEASSLKPSYFAPYQSLIPDPSSDTVGGSYNGQDDETEKSFTRPVDRAYVLNQHLLSYLYLCNRSSNGERAPWISKSVGDTLFRGLFKYDQPEFGCYRITYLDDPSYPHIMAVVYNNLVATDDTVLYGELLPILRIMLTQLWNLRFIHHMVSPVLIFSLMGLKVRVIEAFFQDQRLVLRPTKLYDFTHGNDAAFKVFAQWYMGKPIGDTIQAP</sequence>
<organism evidence="1 2">
    <name type="scientific">Aspergillus sergii</name>
    <dbReference type="NCBI Taxonomy" id="1034303"/>
    <lineage>
        <taxon>Eukaryota</taxon>
        <taxon>Fungi</taxon>
        <taxon>Dikarya</taxon>
        <taxon>Ascomycota</taxon>
        <taxon>Pezizomycotina</taxon>
        <taxon>Eurotiomycetes</taxon>
        <taxon>Eurotiomycetidae</taxon>
        <taxon>Eurotiales</taxon>
        <taxon>Aspergillaceae</taxon>
        <taxon>Aspergillus</taxon>
        <taxon>Aspergillus subgen. Circumdati</taxon>
    </lineage>
</organism>
<dbReference type="Proteomes" id="UP000325945">
    <property type="component" value="Unassembled WGS sequence"/>
</dbReference>